<keyword evidence="1 4" id="KW-0808">Transferase</keyword>
<feature type="domain" description="Galactosyltransferase C-terminal" evidence="3">
    <location>
        <begin position="168"/>
        <end position="214"/>
    </location>
</feature>
<dbReference type="Proteomes" id="UP001139011">
    <property type="component" value="Unassembled WGS sequence"/>
</dbReference>
<dbReference type="Gene3D" id="3.90.550.10">
    <property type="entry name" value="Spore Coat Polysaccharide Biosynthesis Protein SpsA, Chain A"/>
    <property type="match status" value="1"/>
</dbReference>
<keyword evidence="5" id="KW-1185">Reference proteome</keyword>
<dbReference type="InterPro" id="IPR027791">
    <property type="entry name" value="Galactosyl_T_C"/>
</dbReference>
<sequence length="296" mass="34324">MRTIGVVIPVFNQAIPLLCTLHGFHKQSVNTFKISIVDDGSEEDIKSIVNLFEDVLDITYTRINKSGRAIARNVGVEALQNPSTLIFCDADRIPARDFILEHANAHNMKQHALVVGDIKEMYVPNLWNNLPTVFHNYLSTQRLRRPQYPRIIYTLFDEEGESISNIPWLATFSGNFSIGYDLFKKVGGFDPDFRYWGFEHFEFGYRAYRQSVKFLYNRKAVNIHIAHSRQNNYQNHLKKSHDIFKKKHLSPEVELLLDFMLGDVSLLDLHNVSIPLHDNVNKFKNVPELFVKITNF</sequence>
<evidence type="ECO:0000313" key="4">
    <source>
        <dbReference type="EMBL" id="MCK6259430.1"/>
    </source>
</evidence>
<name>A0A9X1XGD8_9BACL</name>
<dbReference type="EMBL" id="JAIWJX010000004">
    <property type="protein sequence ID" value="MCK6259430.1"/>
    <property type="molecule type" value="Genomic_DNA"/>
</dbReference>
<comment type="caution">
    <text evidence="4">The sequence shown here is derived from an EMBL/GenBank/DDBJ whole genome shotgun (WGS) entry which is preliminary data.</text>
</comment>
<dbReference type="Pfam" id="PF00535">
    <property type="entry name" value="Glycos_transf_2"/>
    <property type="match status" value="1"/>
</dbReference>
<evidence type="ECO:0000259" key="2">
    <source>
        <dbReference type="Pfam" id="PF00535"/>
    </source>
</evidence>
<proteinExistence type="predicted"/>
<dbReference type="PANTHER" id="PTHR43685:SF3">
    <property type="entry name" value="SLR2126 PROTEIN"/>
    <property type="match status" value="1"/>
</dbReference>
<accession>A0A9X1XGD8</accession>
<dbReference type="Pfam" id="PF02709">
    <property type="entry name" value="Glyco_transf_7C"/>
    <property type="match status" value="1"/>
</dbReference>
<dbReference type="PANTHER" id="PTHR43685">
    <property type="entry name" value="GLYCOSYLTRANSFERASE"/>
    <property type="match status" value="1"/>
</dbReference>
<dbReference type="InterPro" id="IPR001173">
    <property type="entry name" value="Glyco_trans_2-like"/>
</dbReference>
<dbReference type="InterPro" id="IPR029044">
    <property type="entry name" value="Nucleotide-diphossugar_trans"/>
</dbReference>
<evidence type="ECO:0000313" key="5">
    <source>
        <dbReference type="Proteomes" id="UP001139011"/>
    </source>
</evidence>
<dbReference type="InterPro" id="IPR050834">
    <property type="entry name" value="Glycosyltransf_2"/>
</dbReference>
<feature type="domain" description="Glycosyltransferase 2-like" evidence="2">
    <location>
        <begin position="6"/>
        <end position="134"/>
    </location>
</feature>
<dbReference type="AlphaFoldDB" id="A0A9X1XGD8"/>
<dbReference type="EC" id="2.4.-.-" evidence="4"/>
<organism evidence="4 5">
    <name type="scientific">Fictibacillus marinisediminis</name>
    <dbReference type="NCBI Taxonomy" id="2878389"/>
    <lineage>
        <taxon>Bacteria</taxon>
        <taxon>Bacillati</taxon>
        <taxon>Bacillota</taxon>
        <taxon>Bacilli</taxon>
        <taxon>Bacillales</taxon>
        <taxon>Fictibacillaceae</taxon>
        <taxon>Fictibacillus</taxon>
    </lineage>
</organism>
<evidence type="ECO:0000259" key="3">
    <source>
        <dbReference type="Pfam" id="PF02709"/>
    </source>
</evidence>
<dbReference type="GO" id="GO:0016757">
    <property type="term" value="F:glycosyltransferase activity"/>
    <property type="evidence" value="ECO:0007669"/>
    <property type="project" value="UniProtKB-KW"/>
</dbReference>
<reference evidence="4" key="1">
    <citation type="submission" date="2021-09" db="EMBL/GenBank/DDBJ databases">
        <title>Genome analysis of Fictibacillus sp. KIGAM418 isolated from marine sediment.</title>
        <authorList>
            <person name="Seo M.-J."/>
            <person name="Cho E.-S."/>
            <person name="Hwang C.Y."/>
        </authorList>
    </citation>
    <scope>NUCLEOTIDE SEQUENCE</scope>
    <source>
        <strain evidence="4">KIGAM418</strain>
    </source>
</reference>
<protein>
    <submittedName>
        <fullName evidence="4">Glycosyltransferase</fullName>
        <ecNumber evidence="4">2.4.-.-</ecNumber>
    </submittedName>
</protein>
<evidence type="ECO:0000256" key="1">
    <source>
        <dbReference type="ARBA" id="ARBA00022679"/>
    </source>
</evidence>
<dbReference type="RefSeq" id="WP_248254800.1">
    <property type="nucleotide sequence ID" value="NZ_JAIWJX010000004.1"/>
</dbReference>
<gene>
    <name evidence="4" type="ORF">LCY76_22935</name>
</gene>
<dbReference type="SUPFAM" id="SSF53448">
    <property type="entry name" value="Nucleotide-diphospho-sugar transferases"/>
    <property type="match status" value="1"/>
</dbReference>
<keyword evidence="4" id="KW-0328">Glycosyltransferase</keyword>